<dbReference type="InterPro" id="IPR051082">
    <property type="entry name" value="Pentapeptide-BTB/POZ_domain"/>
</dbReference>
<accession>A0ABP8QPD4</accession>
<dbReference type="SUPFAM" id="SSF141571">
    <property type="entry name" value="Pentapeptide repeat-like"/>
    <property type="match status" value="1"/>
</dbReference>
<protein>
    <recommendedName>
        <fullName evidence="4">Pentapeptide repeat-containing protein</fullName>
    </recommendedName>
</protein>
<dbReference type="Gene3D" id="2.160.20.80">
    <property type="entry name" value="E3 ubiquitin-protein ligase SopA"/>
    <property type="match status" value="1"/>
</dbReference>
<feature type="transmembrane region" description="Helical" evidence="1">
    <location>
        <begin position="32"/>
        <end position="54"/>
    </location>
</feature>
<name>A0ABP8QPD4_9ACTN</name>
<dbReference type="PANTHER" id="PTHR14136:SF17">
    <property type="entry name" value="BTB_POZ DOMAIN-CONTAINING PROTEIN KCTD9"/>
    <property type="match status" value="1"/>
</dbReference>
<keyword evidence="3" id="KW-1185">Reference proteome</keyword>
<gene>
    <name evidence="2" type="ORF">GCM10023191_058730</name>
</gene>
<dbReference type="EMBL" id="BAABHF010000035">
    <property type="protein sequence ID" value="GAA4504455.1"/>
    <property type="molecule type" value="Genomic_DNA"/>
</dbReference>
<dbReference type="InterPro" id="IPR001646">
    <property type="entry name" value="5peptide_repeat"/>
</dbReference>
<organism evidence="2 3">
    <name type="scientific">Actinoallomurus oryzae</name>
    <dbReference type="NCBI Taxonomy" id="502180"/>
    <lineage>
        <taxon>Bacteria</taxon>
        <taxon>Bacillati</taxon>
        <taxon>Actinomycetota</taxon>
        <taxon>Actinomycetes</taxon>
        <taxon>Streptosporangiales</taxon>
        <taxon>Thermomonosporaceae</taxon>
        <taxon>Actinoallomurus</taxon>
    </lineage>
</organism>
<feature type="transmembrane region" description="Helical" evidence="1">
    <location>
        <begin position="123"/>
        <end position="146"/>
    </location>
</feature>
<dbReference type="Proteomes" id="UP001500503">
    <property type="component" value="Unassembled WGS sequence"/>
</dbReference>
<dbReference type="PANTHER" id="PTHR14136">
    <property type="entry name" value="BTB_POZ DOMAIN-CONTAINING PROTEIN KCTD9"/>
    <property type="match status" value="1"/>
</dbReference>
<evidence type="ECO:0000313" key="2">
    <source>
        <dbReference type="EMBL" id="GAA4504455.1"/>
    </source>
</evidence>
<keyword evidence="1" id="KW-0472">Membrane</keyword>
<evidence type="ECO:0000256" key="1">
    <source>
        <dbReference type="SAM" id="Phobius"/>
    </source>
</evidence>
<keyword evidence="1" id="KW-0812">Transmembrane</keyword>
<feature type="transmembrane region" description="Helical" evidence="1">
    <location>
        <begin position="69"/>
        <end position="89"/>
    </location>
</feature>
<sequence length="371" mass="40105">MRYVADRCNGGMRKVWEVIARLVPRRSRLWRVVRPGLVIAAVVVVAVVATRWVALRLDVTDHWVARSELIVGVGMTVVLVSAVLLLGPVSRWLANERFLLPDGEEEVLSARDRVRAVSSARETLMRSAAGVVVIAGVVFTAAGLVYTSRTLRVTEQGQITDRYTKTIEQLGSDKPEVRLGGIYALERLMTDSSRDRRTIIDVLAAYVRTHAQDHPPAGSPSLRLAVDVQAALTVIGRNRFPGLTETVDLTSVDLHAKNLDRMSLPRVNLHDANLTRAHLIGADLTGASLTDADLTDALLNDADLTGAKFTSGALQPSGANLKGAHLNGADLRGADLTGADLRGADLTGADLGTNTPELIRRTAKTDKHTRF</sequence>
<proteinExistence type="predicted"/>
<evidence type="ECO:0008006" key="4">
    <source>
        <dbReference type="Google" id="ProtNLM"/>
    </source>
</evidence>
<dbReference type="Pfam" id="PF00805">
    <property type="entry name" value="Pentapeptide"/>
    <property type="match status" value="2"/>
</dbReference>
<keyword evidence="1" id="KW-1133">Transmembrane helix</keyword>
<evidence type="ECO:0000313" key="3">
    <source>
        <dbReference type="Proteomes" id="UP001500503"/>
    </source>
</evidence>
<reference evidence="3" key="1">
    <citation type="journal article" date="2019" name="Int. J. Syst. Evol. Microbiol.">
        <title>The Global Catalogue of Microorganisms (GCM) 10K type strain sequencing project: providing services to taxonomists for standard genome sequencing and annotation.</title>
        <authorList>
            <consortium name="The Broad Institute Genomics Platform"/>
            <consortium name="The Broad Institute Genome Sequencing Center for Infectious Disease"/>
            <person name="Wu L."/>
            <person name="Ma J."/>
        </authorList>
    </citation>
    <scope>NUCLEOTIDE SEQUENCE [LARGE SCALE GENOMIC DNA]</scope>
    <source>
        <strain evidence="3">JCM 17933</strain>
    </source>
</reference>
<comment type="caution">
    <text evidence="2">The sequence shown here is derived from an EMBL/GenBank/DDBJ whole genome shotgun (WGS) entry which is preliminary data.</text>
</comment>